<dbReference type="PROSITE" id="PS50878">
    <property type="entry name" value="RT_POL"/>
    <property type="match status" value="1"/>
</dbReference>
<proteinExistence type="predicted"/>
<organism evidence="2 3">
    <name type="scientific">Plutella xylostella</name>
    <name type="common">Diamondback moth</name>
    <name type="synonym">Plutella maculipennis</name>
    <dbReference type="NCBI Taxonomy" id="51655"/>
    <lineage>
        <taxon>Eukaryota</taxon>
        <taxon>Metazoa</taxon>
        <taxon>Ecdysozoa</taxon>
        <taxon>Arthropoda</taxon>
        <taxon>Hexapoda</taxon>
        <taxon>Insecta</taxon>
        <taxon>Pterygota</taxon>
        <taxon>Neoptera</taxon>
        <taxon>Endopterygota</taxon>
        <taxon>Lepidoptera</taxon>
        <taxon>Glossata</taxon>
        <taxon>Ditrysia</taxon>
        <taxon>Yponomeutoidea</taxon>
        <taxon>Plutellidae</taxon>
        <taxon>Plutella</taxon>
    </lineage>
</organism>
<evidence type="ECO:0000259" key="1">
    <source>
        <dbReference type="PROSITE" id="PS50878"/>
    </source>
</evidence>
<protein>
    <recommendedName>
        <fullName evidence="1">Reverse transcriptase domain-containing protein</fullName>
    </recommendedName>
</protein>
<evidence type="ECO:0000313" key="2">
    <source>
        <dbReference type="EMBL" id="KAG7302273.1"/>
    </source>
</evidence>
<dbReference type="Pfam" id="PF00078">
    <property type="entry name" value="RVT_1"/>
    <property type="match status" value="1"/>
</dbReference>
<dbReference type="InterPro" id="IPR043502">
    <property type="entry name" value="DNA/RNA_pol_sf"/>
</dbReference>
<dbReference type="Gene3D" id="3.60.10.10">
    <property type="entry name" value="Endonuclease/exonuclease/phosphatase"/>
    <property type="match status" value="1"/>
</dbReference>
<evidence type="ECO:0000313" key="3">
    <source>
        <dbReference type="Proteomes" id="UP000823941"/>
    </source>
</evidence>
<dbReference type="InterPro" id="IPR000477">
    <property type="entry name" value="RT_dom"/>
</dbReference>
<dbReference type="SUPFAM" id="SSF56219">
    <property type="entry name" value="DNase I-like"/>
    <property type="match status" value="1"/>
</dbReference>
<accession>A0ABQ7QE84</accession>
<sequence length="798" mass="92351">MGTTYLVAVYRPPKTNKLRFIEELRSLFHGLQQEKHLVLIGDTNINILDGVNSAISTKYKDTLCDLGLQCGISDVTREEIVKNKIVLSCIDHMWVRDYSNQGESSSYVLRAGKISDHYLIGGCLSPCQSASFSIKNSCAERCILDNKTIEEKLFQIEWEKLVEIDCPVLLYNKLCDIFCDVYENSKKYVKYVNRRITKPWITKNLYKMIKKRDLLFKKWKKSPGNMTLRLEYTKHRNKTNKKINIAKNIYRKKVIDDCKGDYRKIWQNINKWMGKRKCNIDETILQHLGRDCSITDICNNFTKTFTQEIDNIKHKCNVNFLDRNSYVDTCNVSFRFQPITASCVEKIIDKMSINKSPGSDKIRIQDLKLIKCKISPVIAHFINVSVKKGIYPDQLKLSLIRPIFKQGSHTDYSNYRPIAILSVINKITEKAIVAQVTKFLEKHEILSSNQYGFRRNHSTTSALSKFTNDINEYLHNKNQVLAIFIDYKKAFDTLDHDLLIRAMNECGIRGPMSEWFRCYLNNRKMQTVVDNNHSHAEQIKYGVPTGSVYGPIGYIMHVNSVSNVVQNCKVYMYADDMCILSAGKDLKAINSKIQDDFNSITKWAHDNGIILNIKKTKCMYIHSPYNGKDSQSLQVIGHSYDCLHNRLAHCKCDALEFVKQYKYLGLTIDTNMSWKTHIKEVCKKLRCILGKFYYLSGIVSRSTLLSVYYALFDSVVSYGLSSYGHTFKTYLDEIKSLQIRCSKFLVDKKTKLSCNHEYDKLFNICKILPIHEKVKYVTHIENINNVKSLDCVSHKIQT</sequence>
<dbReference type="EMBL" id="JAHIBW010000018">
    <property type="protein sequence ID" value="KAG7302273.1"/>
    <property type="molecule type" value="Genomic_DNA"/>
</dbReference>
<dbReference type="PANTHER" id="PTHR33332">
    <property type="entry name" value="REVERSE TRANSCRIPTASE DOMAIN-CONTAINING PROTEIN"/>
    <property type="match status" value="1"/>
</dbReference>
<comment type="caution">
    <text evidence="2">The sequence shown here is derived from an EMBL/GenBank/DDBJ whole genome shotgun (WGS) entry which is preliminary data.</text>
</comment>
<feature type="domain" description="Reverse transcriptase" evidence="1">
    <location>
        <begin position="384"/>
        <end position="668"/>
    </location>
</feature>
<gene>
    <name evidence="2" type="ORF">JYU34_013767</name>
</gene>
<keyword evidence="3" id="KW-1185">Reference proteome</keyword>
<name>A0ABQ7QE84_PLUXY</name>
<reference evidence="2 3" key="1">
    <citation type="submission" date="2021-06" db="EMBL/GenBank/DDBJ databases">
        <title>A haploid diamondback moth (Plutella xylostella L.) genome assembly resolves 31 chromosomes and identifies a diamide resistance mutation.</title>
        <authorList>
            <person name="Ward C.M."/>
            <person name="Perry K.D."/>
            <person name="Baker G."/>
            <person name="Powis K."/>
            <person name="Heckel D.G."/>
            <person name="Baxter S.W."/>
        </authorList>
    </citation>
    <scope>NUCLEOTIDE SEQUENCE [LARGE SCALE GENOMIC DNA]</scope>
    <source>
        <strain evidence="2 3">LV</strain>
        <tissue evidence="2">Single pupa</tissue>
    </source>
</reference>
<dbReference type="SUPFAM" id="SSF56672">
    <property type="entry name" value="DNA/RNA polymerases"/>
    <property type="match status" value="1"/>
</dbReference>
<dbReference type="CDD" id="cd01650">
    <property type="entry name" value="RT_nLTR_like"/>
    <property type="match status" value="1"/>
</dbReference>
<dbReference type="InterPro" id="IPR036691">
    <property type="entry name" value="Endo/exonu/phosph_ase_sf"/>
</dbReference>
<dbReference type="Proteomes" id="UP000823941">
    <property type="component" value="Chromosome 18"/>
</dbReference>